<comment type="similarity">
    <text evidence="1">Belongs to the SAPAP family.</text>
</comment>
<organism evidence="2 3">
    <name type="scientific">Meloidogyne hapla</name>
    <name type="common">Root-knot nematode worm</name>
    <dbReference type="NCBI Taxonomy" id="6305"/>
    <lineage>
        <taxon>Eukaryota</taxon>
        <taxon>Metazoa</taxon>
        <taxon>Ecdysozoa</taxon>
        <taxon>Nematoda</taxon>
        <taxon>Chromadorea</taxon>
        <taxon>Rhabditida</taxon>
        <taxon>Tylenchina</taxon>
        <taxon>Tylenchomorpha</taxon>
        <taxon>Tylenchoidea</taxon>
        <taxon>Meloidogynidae</taxon>
        <taxon>Meloidogyninae</taxon>
        <taxon>Meloidogyne</taxon>
    </lineage>
</organism>
<dbReference type="PANTHER" id="PTHR12353">
    <property type="entry name" value="DISKS LARGE-ASSOCIATED PROTEIN DAP SAP90/PSD-95-ASSOCIATED PROTEIN"/>
    <property type="match status" value="1"/>
</dbReference>
<dbReference type="GO" id="GO:0060090">
    <property type="term" value="F:molecular adaptor activity"/>
    <property type="evidence" value="ECO:0007669"/>
    <property type="project" value="TreeGrafter"/>
</dbReference>
<dbReference type="AlphaFoldDB" id="A0A1I8BW65"/>
<dbReference type="InterPro" id="IPR005026">
    <property type="entry name" value="SAPAP"/>
</dbReference>
<dbReference type="GO" id="GO:0098978">
    <property type="term" value="C:glutamatergic synapse"/>
    <property type="evidence" value="ECO:0007669"/>
    <property type="project" value="TreeGrafter"/>
</dbReference>
<dbReference type="WBParaSite" id="MhA1_Contig630.frz3.gene24">
    <property type="protein sequence ID" value="MhA1_Contig630.frz3.gene24"/>
    <property type="gene ID" value="MhA1_Contig630.frz3.gene24"/>
</dbReference>
<evidence type="ECO:0000313" key="3">
    <source>
        <dbReference type="WBParaSite" id="MhA1_Contig630.frz3.gene24"/>
    </source>
</evidence>
<sequence length="154" mass="17959">MNLLNDSNIDWCPAPEFLKMEANSFSFALPQFGHKQPENGEDFRHLFNSLTKCLEERVWNANILITTNKNLTEKAEEMLRVAIGHTQLLLTKRMKQFREQLERHLNPIANQKPTLLDDLHGLWALIEMQLDDIRASFASIEKCRLNGWDSIRLI</sequence>
<evidence type="ECO:0000313" key="2">
    <source>
        <dbReference type="Proteomes" id="UP000095281"/>
    </source>
</evidence>
<dbReference type="Proteomes" id="UP000095281">
    <property type="component" value="Unplaced"/>
</dbReference>
<reference evidence="3" key="1">
    <citation type="submission" date="2016-11" db="UniProtKB">
        <authorList>
            <consortium name="WormBaseParasite"/>
        </authorList>
    </citation>
    <scope>IDENTIFICATION</scope>
</reference>
<proteinExistence type="inferred from homology"/>
<protein>
    <submittedName>
        <fullName evidence="3">Uncharacterized protein</fullName>
    </submittedName>
</protein>
<evidence type="ECO:0000256" key="1">
    <source>
        <dbReference type="ARBA" id="ARBA00008839"/>
    </source>
</evidence>
<accession>A0A1I8BW65</accession>
<dbReference type="PANTHER" id="PTHR12353:SF31">
    <property type="entry name" value="LD44824P"/>
    <property type="match status" value="1"/>
</dbReference>
<dbReference type="Pfam" id="PF03359">
    <property type="entry name" value="GKAP"/>
    <property type="match status" value="1"/>
</dbReference>
<keyword evidence="2" id="KW-1185">Reference proteome</keyword>
<dbReference type="GO" id="GO:0023052">
    <property type="term" value="P:signaling"/>
    <property type="evidence" value="ECO:0007669"/>
    <property type="project" value="InterPro"/>
</dbReference>
<name>A0A1I8BW65_MELHA</name>
<dbReference type="GO" id="GO:0099572">
    <property type="term" value="C:postsynaptic specialization"/>
    <property type="evidence" value="ECO:0007669"/>
    <property type="project" value="TreeGrafter"/>
</dbReference>